<sequence length="44" mass="5222">MKWCFSGCGTSICWLLNFRSTILRVVNCMLKVILIYLLNFNLFF</sequence>
<evidence type="ECO:0000313" key="2">
    <source>
        <dbReference type="EMBL" id="OAY22335.1"/>
    </source>
</evidence>
<proteinExistence type="predicted"/>
<reference evidence="2" key="1">
    <citation type="submission" date="2016-02" db="EMBL/GenBank/DDBJ databases">
        <title>WGS assembly of Manihot esculenta.</title>
        <authorList>
            <person name="Bredeson J.V."/>
            <person name="Prochnik S.E."/>
            <person name="Lyons J.B."/>
            <person name="Schmutz J."/>
            <person name="Grimwood J."/>
            <person name="Vrebalov J."/>
            <person name="Bart R.S."/>
            <person name="Amuge T."/>
            <person name="Ferguson M.E."/>
            <person name="Green R."/>
            <person name="Putnam N."/>
            <person name="Stites J."/>
            <person name="Rounsley S."/>
            <person name="Rokhsar D.S."/>
        </authorList>
    </citation>
    <scope>NUCLEOTIDE SEQUENCE [LARGE SCALE GENOMIC DNA]</scope>
    <source>
        <tissue evidence="2">Leaf</tissue>
    </source>
</reference>
<dbReference type="AlphaFoldDB" id="A0A199UC36"/>
<keyword evidence="1" id="KW-0472">Membrane</keyword>
<evidence type="ECO:0000256" key="1">
    <source>
        <dbReference type="SAM" id="Phobius"/>
    </source>
</evidence>
<keyword evidence="1" id="KW-1133">Transmembrane helix</keyword>
<feature type="transmembrane region" description="Helical" evidence="1">
    <location>
        <begin position="21"/>
        <end position="38"/>
    </location>
</feature>
<gene>
    <name evidence="2" type="ORF">MANES_S009800</name>
</gene>
<protein>
    <submittedName>
        <fullName evidence="2">Uncharacterized protein</fullName>
    </submittedName>
</protein>
<dbReference type="EMBL" id="KV450443">
    <property type="protein sequence ID" value="OAY22335.1"/>
    <property type="molecule type" value="Genomic_DNA"/>
</dbReference>
<keyword evidence="1" id="KW-0812">Transmembrane</keyword>
<name>A0A199UC36_MANES</name>
<organism evidence="2">
    <name type="scientific">Manihot esculenta</name>
    <name type="common">Cassava</name>
    <name type="synonym">Jatropha manihot</name>
    <dbReference type="NCBI Taxonomy" id="3983"/>
    <lineage>
        <taxon>Eukaryota</taxon>
        <taxon>Viridiplantae</taxon>
        <taxon>Streptophyta</taxon>
        <taxon>Embryophyta</taxon>
        <taxon>Tracheophyta</taxon>
        <taxon>Spermatophyta</taxon>
        <taxon>Magnoliopsida</taxon>
        <taxon>eudicotyledons</taxon>
        <taxon>Gunneridae</taxon>
        <taxon>Pentapetalae</taxon>
        <taxon>rosids</taxon>
        <taxon>fabids</taxon>
        <taxon>Malpighiales</taxon>
        <taxon>Euphorbiaceae</taxon>
        <taxon>Crotonoideae</taxon>
        <taxon>Manihoteae</taxon>
        <taxon>Manihot</taxon>
    </lineage>
</organism>
<accession>A0A199UC36</accession>